<evidence type="ECO:0000256" key="4">
    <source>
        <dbReference type="SAM" id="MobiDB-lite"/>
    </source>
</evidence>
<feature type="transmembrane region" description="Helical" evidence="5">
    <location>
        <begin position="37"/>
        <end position="54"/>
    </location>
</feature>
<evidence type="ECO:0000259" key="6">
    <source>
        <dbReference type="Pfam" id="PF01656"/>
    </source>
</evidence>
<evidence type="ECO:0000256" key="3">
    <source>
        <dbReference type="SAM" id="Coils"/>
    </source>
</evidence>
<dbReference type="Pfam" id="PF01656">
    <property type="entry name" value="CbiA"/>
    <property type="match status" value="1"/>
</dbReference>
<dbReference type="GO" id="GO:0005524">
    <property type="term" value="F:ATP binding"/>
    <property type="evidence" value="ECO:0007669"/>
    <property type="project" value="UniProtKB-KW"/>
</dbReference>
<keyword evidence="5" id="KW-1133">Transmembrane helix</keyword>
<dbReference type="InterPro" id="IPR027417">
    <property type="entry name" value="P-loop_NTPase"/>
</dbReference>
<dbReference type="PANTHER" id="PTHR32309">
    <property type="entry name" value="TYROSINE-PROTEIN KINASE"/>
    <property type="match status" value="1"/>
</dbReference>
<keyword evidence="5" id="KW-0472">Membrane</keyword>
<keyword evidence="7" id="KW-0808">Transferase</keyword>
<keyword evidence="1" id="KW-0547">Nucleotide-binding</keyword>
<keyword evidence="8" id="KW-1185">Reference proteome</keyword>
<dbReference type="Gene3D" id="3.40.50.300">
    <property type="entry name" value="P-loop containing nucleotide triphosphate hydrolases"/>
    <property type="match status" value="1"/>
</dbReference>
<feature type="region of interest" description="Disordered" evidence="4">
    <location>
        <begin position="1"/>
        <end position="21"/>
    </location>
</feature>
<evidence type="ECO:0000256" key="2">
    <source>
        <dbReference type="ARBA" id="ARBA00022840"/>
    </source>
</evidence>
<accession>A0A6B2M0T8</accession>
<gene>
    <name evidence="7" type="ORF">G0Q06_07725</name>
</gene>
<reference evidence="7 8" key="1">
    <citation type="submission" date="2020-02" db="EMBL/GenBank/DDBJ databases">
        <title>Albibacoteraceae fam. nov., the first described family within the subdivision 4 Verrucomicrobia.</title>
        <authorList>
            <person name="Xi F."/>
        </authorList>
    </citation>
    <scope>NUCLEOTIDE SEQUENCE [LARGE SCALE GENOMIC DNA]</scope>
    <source>
        <strain evidence="7 8">CK1056</strain>
    </source>
</reference>
<dbReference type="AlphaFoldDB" id="A0A6B2M0T8"/>
<dbReference type="EMBL" id="JAAGNX010000002">
    <property type="protein sequence ID" value="NDV62333.1"/>
    <property type="molecule type" value="Genomic_DNA"/>
</dbReference>
<dbReference type="RefSeq" id="WP_163964127.1">
    <property type="nucleotide sequence ID" value="NZ_JAAGNX010000002.1"/>
</dbReference>
<evidence type="ECO:0000313" key="8">
    <source>
        <dbReference type="Proteomes" id="UP000478417"/>
    </source>
</evidence>
<feature type="compositionally biased region" description="Polar residues" evidence="4">
    <location>
        <begin position="1"/>
        <end position="10"/>
    </location>
</feature>
<dbReference type="InterPro" id="IPR002586">
    <property type="entry name" value="CobQ/CobB/MinD/ParA_Nub-bd_dom"/>
</dbReference>
<keyword evidence="3" id="KW-0175">Coiled coil</keyword>
<dbReference type="NCBIfam" id="TIGR01007">
    <property type="entry name" value="eps_fam"/>
    <property type="match status" value="1"/>
</dbReference>
<feature type="transmembrane region" description="Helical" evidence="5">
    <location>
        <begin position="430"/>
        <end position="452"/>
    </location>
</feature>
<organism evidence="7 8">
    <name type="scientific">Oceanipulchritudo coccoides</name>
    <dbReference type="NCBI Taxonomy" id="2706888"/>
    <lineage>
        <taxon>Bacteria</taxon>
        <taxon>Pseudomonadati</taxon>
        <taxon>Verrucomicrobiota</taxon>
        <taxon>Opitutia</taxon>
        <taxon>Puniceicoccales</taxon>
        <taxon>Oceanipulchritudinaceae</taxon>
        <taxon>Oceanipulchritudo</taxon>
    </lineage>
</organism>
<name>A0A6B2M0T8_9BACT</name>
<dbReference type="SUPFAM" id="SSF52540">
    <property type="entry name" value="P-loop containing nucleoside triphosphate hydrolases"/>
    <property type="match status" value="1"/>
</dbReference>
<keyword evidence="5" id="KW-0812">Transmembrane</keyword>
<dbReference type="GO" id="GO:0004715">
    <property type="term" value="F:non-membrane spanning protein tyrosine kinase activity"/>
    <property type="evidence" value="ECO:0007669"/>
    <property type="project" value="UniProtKB-EC"/>
</dbReference>
<feature type="coiled-coil region" evidence="3">
    <location>
        <begin position="197"/>
        <end position="224"/>
    </location>
</feature>
<dbReference type="Proteomes" id="UP000478417">
    <property type="component" value="Unassembled WGS sequence"/>
</dbReference>
<feature type="domain" description="CobQ/CobB/MinD/ParA nucleotide binding" evidence="6">
    <location>
        <begin position="529"/>
        <end position="689"/>
    </location>
</feature>
<sequence length="714" mass="81613">MSNQQYESNPNSSQRNSGNSISSEKSWLDYLFVIREHWMLALLVALSVSGFYAYKKLQTVPLYKSVAILLFELQQDKVINIQQVVDNSLGRSADFILRNHLTDLRSNSFRNRVVDSLTTEEVNLITKDYRDNDGNNAPSIHNIIASANKIALVGGNIFKFEFHHRNPQAAALLANRFSEEFNDFLVERSRKTNDSALRFLRSQSEELKLKVERSELAVQRYRQERNLVSLEESQNLIVDRMKNLSGSLNDAKVELLNLSATLEKIQEAKGDLDLLAKLPAINQMGTLPSKFESRNNLLAERNSLSLRYGRRHPRMIENASSLEGVETEIQAALEKNVSDFVQQHSQLKARVSNLEEALTQAEQESLELDQVAIEYNVLRRKLDTDKRLFTQVHQRLNEAILASQLSDVNLRVVDQAWPAGAPFTPDVKKIYSVTVFLFLFAFSCVPFGIHYLNLNLKTATDIEQQLRVPFLGEIRTFPRRLKKLHRLVLDQMDPQASELFRQIHSQILLKNKKLQPGHTFVVTSALPKEGKSFFSINLAASFGRHHYKTLLIDCDFRRPSIGERMEEDLVKLLEQREDPEKPLVLSEGLHILPFENSTVEATELIESPAFRQSIEKFQEQYDIIIIDTAPAGLFPDAGLIGNYAQNFIFLTQLNKHRKATLKAILGRLSQSKAEILGVVVNKVSRSKSRNLGTYKYVDYGKYKSYYPQKSEKTR</sequence>
<protein>
    <submittedName>
        <fullName evidence="7">Polysaccharide biosynthesis tyrosine autokinase</fullName>
        <ecNumber evidence="7">2.7.10.2</ecNumber>
    </submittedName>
</protein>
<dbReference type="PANTHER" id="PTHR32309:SF13">
    <property type="entry name" value="FERRIC ENTEROBACTIN TRANSPORT PROTEIN FEPE"/>
    <property type="match status" value="1"/>
</dbReference>
<dbReference type="InterPro" id="IPR050445">
    <property type="entry name" value="Bact_polysacc_biosynth/exp"/>
</dbReference>
<dbReference type="CDD" id="cd05387">
    <property type="entry name" value="BY-kinase"/>
    <property type="match status" value="1"/>
</dbReference>
<dbReference type="InterPro" id="IPR005702">
    <property type="entry name" value="Wzc-like_C"/>
</dbReference>
<feature type="coiled-coil region" evidence="3">
    <location>
        <begin position="337"/>
        <end position="374"/>
    </location>
</feature>
<proteinExistence type="predicted"/>
<feature type="compositionally biased region" description="Low complexity" evidence="4">
    <location>
        <begin position="11"/>
        <end position="21"/>
    </location>
</feature>
<keyword evidence="7" id="KW-0418">Kinase</keyword>
<comment type="caution">
    <text evidence="7">The sequence shown here is derived from an EMBL/GenBank/DDBJ whole genome shotgun (WGS) entry which is preliminary data.</text>
</comment>
<keyword evidence="2" id="KW-0067">ATP-binding</keyword>
<evidence type="ECO:0000256" key="1">
    <source>
        <dbReference type="ARBA" id="ARBA00022741"/>
    </source>
</evidence>
<dbReference type="GO" id="GO:0005886">
    <property type="term" value="C:plasma membrane"/>
    <property type="evidence" value="ECO:0007669"/>
    <property type="project" value="TreeGrafter"/>
</dbReference>
<evidence type="ECO:0000313" key="7">
    <source>
        <dbReference type="EMBL" id="NDV62333.1"/>
    </source>
</evidence>
<dbReference type="EC" id="2.7.10.2" evidence="7"/>
<evidence type="ECO:0000256" key="5">
    <source>
        <dbReference type="SAM" id="Phobius"/>
    </source>
</evidence>